<reference evidence="2 3" key="1">
    <citation type="journal article" date="2024" name="Commun. Biol.">
        <title>Comparative genomic analysis of thermophilic fungi reveals convergent evolutionary adaptations and gene losses.</title>
        <authorList>
            <person name="Steindorff A.S."/>
            <person name="Aguilar-Pontes M.V."/>
            <person name="Robinson A.J."/>
            <person name="Andreopoulos B."/>
            <person name="LaButti K."/>
            <person name="Kuo A."/>
            <person name="Mondo S."/>
            <person name="Riley R."/>
            <person name="Otillar R."/>
            <person name="Haridas S."/>
            <person name="Lipzen A."/>
            <person name="Grimwood J."/>
            <person name="Schmutz J."/>
            <person name="Clum A."/>
            <person name="Reid I.D."/>
            <person name="Moisan M.C."/>
            <person name="Butler G."/>
            <person name="Nguyen T.T.M."/>
            <person name="Dewar K."/>
            <person name="Conant G."/>
            <person name="Drula E."/>
            <person name="Henrissat B."/>
            <person name="Hansel C."/>
            <person name="Singer S."/>
            <person name="Hutchinson M.I."/>
            <person name="de Vries R.P."/>
            <person name="Natvig D.O."/>
            <person name="Powell A.J."/>
            <person name="Tsang A."/>
            <person name="Grigoriev I.V."/>
        </authorList>
    </citation>
    <scope>NUCLEOTIDE SEQUENCE [LARGE SCALE GENOMIC DNA]</scope>
    <source>
        <strain evidence="2 3">CBS 620.91</strain>
    </source>
</reference>
<evidence type="ECO:0000256" key="1">
    <source>
        <dbReference type="SAM" id="MobiDB-lite"/>
    </source>
</evidence>
<feature type="compositionally biased region" description="Basic residues" evidence="1">
    <location>
        <begin position="28"/>
        <end position="42"/>
    </location>
</feature>
<dbReference type="Proteomes" id="UP001583172">
    <property type="component" value="Unassembled WGS sequence"/>
</dbReference>
<protein>
    <submittedName>
        <fullName evidence="2">Uncharacterized protein</fullName>
    </submittedName>
</protein>
<feature type="compositionally biased region" description="Basic and acidic residues" evidence="1">
    <location>
        <begin position="108"/>
        <end position="123"/>
    </location>
</feature>
<keyword evidence="3" id="KW-1185">Reference proteome</keyword>
<feature type="compositionally biased region" description="Polar residues" evidence="1">
    <location>
        <begin position="79"/>
        <end position="107"/>
    </location>
</feature>
<feature type="compositionally biased region" description="Basic and acidic residues" evidence="1">
    <location>
        <begin position="157"/>
        <end position="173"/>
    </location>
</feature>
<accession>A0ABR3VNV2</accession>
<proteinExistence type="predicted"/>
<sequence>MDSKYFTSSPAAAKRLFAEEAQDSPSSKRAKRSRLSKKHQFKSIKTENDAGFEEDWIPDADTSVFASSNRALKTEKNNDTNSQKGIGDGEQNTGTSVSPADSTTQDGNKLKAEANTRKARADSRAANNVKSPGDFSVGGRRHPISSSTPAVAGPSHPRSENGHTAHKTEKEEYIPLSELPVSPLRDYTFKAFPDPKPLQYGAPSSLSSSSKKGKKKRGSVSNGVFLEKDEATAFPITAVPPKTEEMKTEKQKKKRKDKKNDEKKDEGAEMKDQDEEPTTPPALLTDDKILAAPAGTRTLKAISKHLKAISTKLDESRQWSVDLKAKANFLTSSEGSKLTVPEDLATTSTGIPAATIEALRRDLANLQSRVDLADLRASIRHEVLFSALLKVASDVSDLAQTVKKNHRQHMDDQVRLNSAANGGADPGIVSDADIENPKQAAATAAREKRAQMLQTSRKTYEQCLRIYTADMDRATSKEEVVNFGQLVVKYAGDLLKTLG</sequence>
<organism evidence="2 3">
    <name type="scientific">Humicola insolens</name>
    <name type="common">Soft-rot fungus</name>
    <dbReference type="NCBI Taxonomy" id="85995"/>
    <lineage>
        <taxon>Eukaryota</taxon>
        <taxon>Fungi</taxon>
        <taxon>Dikarya</taxon>
        <taxon>Ascomycota</taxon>
        <taxon>Pezizomycotina</taxon>
        <taxon>Sordariomycetes</taxon>
        <taxon>Sordariomycetidae</taxon>
        <taxon>Sordariales</taxon>
        <taxon>Chaetomiaceae</taxon>
        <taxon>Mycothermus</taxon>
    </lineage>
</organism>
<evidence type="ECO:0000313" key="3">
    <source>
        <dbReference type="Proteomes" id="UP001583172"/>
    </source>
</evidence>
<gene>
    <name evidence="2" type="ORF">VTJ49DRAFT_1552</name>
</gene>
<feature type="region of interest" description="Disordered" evidence="1">
    <location>
        <begin position="1"/>
        <end position="283"/>
    </location>
</feature>
<comment type="caution">
    <text evidence="2">The sequence shown here is derived from an EMBL/GenBank/DDBJ whole genome shotgun (WGS) entry which is preliminary data.</text>
</comment>
<evidence type="ECO:0000313" key="2">
    <source>
        <dbReference type="EMBL" id="KAL1843442.1"/>
    </source>
</evidence>
<feature type="compositionally biased region" description="Polar residues" evidence="1">
    <location>
        <begin position="1"/>
        <end position="10"/>
    </location>
</feature>
<name>A0ABR3VNV2_HUMIN</name>
<dbReference type="EMBL" id="JAZGSY010000016">
    <property type="protein sequence ID" value="KAL1843442.1"/>
    <property type="molecule type" value="Genomic_DNA"/>
</dbReference>
<feature type="compositionally biased region" description="Basic and acidic residues" evidence="1">
    <location>
        <begin position="258"/>
        <end position="271"/>
    </location>
</feature>